<evidence type="ECO:0000313" key="2">
    <source>
        <dbReference type="Proteomes" id="UP001499843"/>
    </source>
</evidence>
<evidence type="ECO:0000313" key="1">
    <source>
        <dbReference type="EMBL" id="GAA2210974.1"/>
    </source>
</evidence>
<protein>
    <recommendedName>
        <fullName evidence="3">Transposase</fullName>
    </recommendedName>
</protein>
<accession>A0ABN3CNI8</accession>
<name>A0ABN3CNI8_9ACTN</name>
<sequence>MYCVLEKPDDCQWVLRRQGKVWLTFWMERGRKFHLERFKTESAACEYFYNQVTNRAF</sequence>
<evidence type="ECO:0008006" key="3">
    <source>
        <dbReference type="Google" id="ProtNLM"/>
    </source>
</evidence>
<dbReference type="Proteomes" id="UP001499843">
    <property type="component" value="Unassembled WGS sequence"/>
</dbReference>
<dbReference type="EMBL" id="BAAAQX010000018">
    <property type="protein sequence ID" value="GAA2210974.1"/>
    <property type="molecule type" value="Genomic_DNA"/>
</dbReference>
<proteinExistence type="predicted"/>
<keyword evidence="2" id="KW-1185">Reference proteome</keyword>
<comment type="caution">
    <text evidence="1">The sequence shown here is derived from an EMBL/GenBank/DDBJ whole genome shotgun (WGS) entry which is preliminary data.</text>
</comment>
<organism evidence="1 2">
    <name type="scientific">Nonomuraea monospora</name>
    <dbReference type="NCBI Taxonomy" id="568818"/>
    <lineage>
        <taxon>Bacteria</taxon>
        <taxon>Bacillati</taxon>
        <taxon>Actinomycetota</taxon>
        <taxon>Actinomycetes</taxon>
        <taxon>Streptosporangiales</taxon>
        <taxon>Streptosporangiaceae</taxon>
        <taxon>Nonomuraea</taxon>
    </lineage>
</organism>
<reference evidence="1 2" key="1">
    <citation type="journal article" date="2019" name="Int. J. Syst. Evol. Microbiol.">
        <title>The Global Catalogue of Microorganisms (GCM) 10K type strain sequencing project: providing services to taxonomists for standard genome sequencing and annotation.</title>
        <authorList>
            <consortium name="The Broad Institute Genomics Platform"/>
            <consortium name="The Broad Institute Genome Sequencing Center for Infectious Disease"/>
            <person name="Wu L."/>
            <person name="Ma J."/>
        </authorList>
    </citation>
    <scope>NUCLEOTIDE SEQUENCE [LARGE SCALE GENOMIC DNA]</scope>
    <source>
        <strain evidence="1 2">JCM 16114</strain>
    </source>
</reference>
<gene>
    <name evidence="1" type="ORF">GCM10009850_064330</name>
</gene>